<evidence type="ECO:0000313" key="9">
    <source>
        <dbReference type="EMBL" id="MCK0084685.1"/>
    </source>
</evidence>
<evidence type="ECO:0000259" key="8">
    <source>
        <dbReference type="Pfam" id="PF02397"/>
    </source>
</evidence>
<feature type="transmembrane region" description="Helical" evidence="7">
    <location>
        <begin position="85"/>
        <end position="105"/>
    </location>
</feature>
<feature type="transmembrane region" description="Helical" evidence="7">
    <location>
        <begin position="291"/>
        <end position="312"/>
    </location>
</feature>
<comment type="similarity">
    <text evidence="2">Belongs to the bacterial sugar transferase family.</text>
</comment>
<dbReference type="EC" id="2.7.8.31" evidence="9"/>
<protein>
    <submittedName>
        <fullName evidence="9">Undecaprenyl-phosphate glucose phosphotransferase</fullName>
        <ecNumber evidence="9">2.7.8.31</ecNumber>
    </submittedName>
</protein>
<evidence type="ECO:0000256" key="2">
    <source>
        <dbReference type="ARBA" id="ARBA00006464"/>
    </source>
</evidence>
<dbReference type="RefSeq" id="WP_024738913.1">
    <property type="nucleotide sequence ID" value="NZ_JAINVB010000001.1"/>
</dbReference>
<dbReference type="GO" id="GO:0089702">
    <property type="term" value="F:undecaprenyl-phosphate glucose phosphotransferase activity"/>
    <property type="evidence" value="ECO:0007669"/>
    <property type="project" value="UniProtKB-EC"/>
</dbReference>
<dbReference type="AlphaFoldDB" id="A0AAW5EZG1"/>
<dbReference type="Proteomes" id="UP001203136">
    <property type="component" value="Unassembled WGS sequence"/>
</dbReference>
<evidence type="ECO:0000313" key="10">
    <source>
        <dbReference type="Proteomes" id="UP001203136"/>
    </source>
</evidence>
<dbReference type="GO" id="GO:0016020">
    <property type="term" value="C:membrane"/>
    <property type="evidence" value="ECO:0007669"/>
    <property type="project" value="UniProtKB-SubCell"/>
</dbReference>
<dbReference type="EMBL" id="JAINVB010000001">
    <property type="protein sequence ID" value="MCK0084685.1"/>
    <property type="molecule type" value="Genomic_DNA"/>
</dbReference>
<dbReference type="InterPro" id="IPR017475">
    <property type="entry name" value="EPS_sugar_tfrase"/>
</dbReference>
<feature type="transmembrane region" description="Helical" evidence="7">
    <location>
        <begin position="51"/>
        <end position="73"/>
    </location>
</feature>
<sequence>MIKDNQKRLNNFHVVLDAIVILLSFALAWYIQIGNPWSGVTAHNKQAMAAVYLIAAVIIVPLYLILYAFFHLYTPKRVQGRRLELANILKANTIGLLSIALVLFACRKNDYFGNFSGQMLVLFFVINVIAEFSVRSILRRALRSMRSKGYNQKHLLLVGYSRAAEGFIDRVNANPEWGYKVRGILDDHEEWGKEYKNIRVIGKTTDLDEILALNTLDEIAITLSINEYGDLERIVAVCEKSGVHTKFIPDYHNFIPTKPFMEDLQGLPVIHIRHVPLTSLMNATMKRGVDIFGAVVALVLFSPFMLLTVIGIKVTSPGPVIFSQERVGLHNKPFKMYKFRSMAVQPPTKEKSQWTTPGDPRVTSIGRFIRKTSIDEMPQLFNVLKGDMSLVGPRPERPFFVEKFKEEIPRYMIKHQVRPGMTGWAQVNGYRGDTSITRRIEHDLYYIENWTLGFDFKILFLTFFKGFINKNAY</sequence>
<name>A0AAW5EZG1_CLOSY</name>
<dbReference type="NCBIfam" id="TIGR03023">
    <property type="entry name" value="WcaJ_sugtrans"/>
    <property type="match status" value="1"/>
</dbReference>
<dbReference type="NCBIfam" id="TIGR03025">
    <property type="entry name" value="EPS_sugtrans"/>
    <property type="match status" value="1"/>
</dbReference>
<feature type="domain" description="Bacterial sugar transferase" evidence="8">
    <location>
        <begin position="286"/>
        <end position="465"/>
    </location>
</feature>
<feature type="transmembrane region" description="Helical" evidence="7">
    <location>
        <begin position="12"/>
        <end position="31"/>
    </location>
</feature>
<evidence type="ECO:0000256" key="4">
    <source>
        <dbReference type="ARBA" id="ARBA00022692"/>
    </source>
</evidence>
<keyword evidence="4 7" id="KW-0812">Transmembrane</keyword>
<keyword evidence="3 9" id="KW-0808">Transferase</keyword>
<reference evidence="9" key="1">
    <citation type="journal article" date="2022" name="Cell Host Microbe">
        <title>Colonization of the live biotherapeutic product VE303 and modulation of the microbiota and metabolites in healthy volunteers.</title>
        <authorList>
            <person name="Dsouza M."/>
            <person name="Menon R."/>
            <person name="Crossette E."/>
            <person name="Bhattarai S.K."/>
            <person name="Schneider J."/>
            <person name="Kim Y.G."/>
            <person name="Reddy S."/>
            <person name="Caballero S."/>
            <person name="Felix C."/>
            <person name="Cornacchione L."/>
            <person name="Hendrickson J."/>
            <person name="Watson A.R."/>
            <person name="Minot S.S."/>
            <person name="Greenfield N."/>
            <person name="Schopf L."/>
            <person name="Szabady R."/>
            <person name="Patarroyo J."/>
            <person name="Smith W."/>
            <person name="Harrison P."/>
            <person name="Kuijper E.J."/>
            <person name="Kelly C.P."/>
            <person name="Olle B."/>
            <person name="Bobilev D."/>
            <person name="Silber J.L."/>
            <person name="Bucci V."/>
            <person name="Roberts B."/>
            <person name="Faith J."/>
            <person name="Norman J.M."/>
        </authorList>
    </citation>
    <scope>NUCLEOTIDE SEQUENCE</scope>
    <source>
        <strain evidence="9">VE303-04</strain>
    </source>
</reference>
<organism evidence="9 10">
    <name type="scientific">Clostridium symbiosum</name>
    <name type="common">Bacteroides symbiosus</name>
    <dbReference type="NCBI Taxonomy" id="1512"/>
    <lineage>
        <taxon>Bacteria</taxon>
        <taxon>Bacillati</taxon>
        <taxon>Bacillota</taxon>
        <taxon>Clostridia</taxon>
        <taxon>Lachnospirales</taxon>
        <taxon>Lachnospiraceae</taxon>
        <taxon>Otoolea</taxon>
    </lineage>
</organism>
<dbReference type="Pfam" id="PF13727">
    <property type="entry name" value="CoA_binding_3"/>
    <property type="match status" value="1"/>
</dbReference>
<evidence type="ECO:0000256" key="7">
    <source>
        <dbReference type="SAM" id="Phobius"/>
    </source>
</evidence>
<evidence type="ECO:0000256" key="1">
    <source>
        <dbReference type="ARBA" id="ARBA00004141"/>
    </source>
</evidence>
<comment type="subcellular location">
    <subcellularLocation>
        <location evidence="1">Membrane</location>
        <topology evidence="1">Multi-pass membrane protein</topology>
    </subcellularLocation>
</comment>
<comment type="caution">
    <text evidence="9">The sequence shown here is derived from an EMBL/GenBank/DDBJ whole genome shotgun (WGS) entry which is preliminary data.</text>
</comment>
<dbReference type="InterPro" id="IPR017473">
    <property type="entry name" value="Undecaprenyl-P_gluc_Ptfrase"/>
</dbReference>
<dbReference type="PANTHER" id="PTHR30576">
    <property type="entry name" value="COLANIC BIOSYNTHESIS UDP-GLUCOSE LIPID CARRIER TRANSFERASE"/>
    <property type="match status" value="1"/>
</dbReference>
<evidence type="ECO:0000256" key="3">
    <source>
        <dbReference type="ARBA" id="ARBA00022679"/>
    </source>
</evidence>
<dbReference type="PANTHER" id="PTHR30576:SF0">
    <property type="entry name" value="UNDECAPRENYL-PHOSPHATE N-ACETYLGALACTOSAMINYL 1-PHOSPHATE TRANSFERASE-RELATED"/>
    <property type="match status" value="1"/>
</dbReference>
<accession>A0AAW5EZG1</accession>
<keyword evidence="5 7" id="KW-1133">Transmembrane helix</keyword>
<proteinExistence type="inferred from homology"/>
<keyword evidence="6 7" id="KW-0472">Membrane</keyword>
<feature type="transmembrane region" description="Helical" evidence="7">
    <location>
        <begin position="117"/>
        <end position="138"/>
    </location>
</feature>
<evidence type="ECO:0000256" key="6">
    <source>
        <dbReference type="ARBA" id="ARBA00023136"/>
    </source>
</evidence>
<dbReference type="InterPro" id="IPR003362">
    <property type="entry name" value="Bact_transf"/>
</dbReference>
<dbReference type="Pfam" id="PF02397">
    <property type="entry name" value="Bac_transf"/>
    <property type="match status" value="1"/>
</dbReference>
<gene>
    <name evidence="9" type="ORF">K5I21_02080</name>
</gene>
<evidence type="ECO:0000256" key="5">
    <source>
        <dbReference type="ARBA" id="ARBA00022989"/>
    </source>
</evidence>
<dbReference type="Gene3D" id="3.40.50.720">
    <property type="entry name" value="NAD(P)-binding Rossmann-like Domain"/>
    <property type="match status" value="1"/>
</dbReference>